<keyword evidence="3" id="KW-1185">Reference proteome</keyword>
<dbReference type="AlphaFoldDB" id="A0AAE1KIY0"/>
<reference evidence="2" key="1">
    <citation type="submission" date="2023-10" db="EMBL/GenBank/DDBJ databases">
        <title>Genome assemblies of two species of porcelain crab, Petrolisthes cinctipes and Petrolisthes manimaculis (Anomura: Porcellanidae).</title>
        <authorList>
            <person name="Angst P."/>
        </authorList>
    </citation>
    <scope>NUCLEOTIDE SEQUENCE</scope>
    <source>
        <strain evidence="2">PB745_01</strain>
        <tissue evidence="2">Gill</tissue>
    </source>
</reference>
<name>A0AAE1KIY0_PETCI</name>
<comment type="caution">
    <text evidence="2">The sequence shown here is derived from an EMBL/GenBank/DDBJ whole genome shotgun (WGS) entry which is preliminary data.</text>
</comment>
<gene>
    <name evidence="2" type="ORF">Pcinc_022081</name>
</gene>
<sequence>MEGNKSTVHTTKDKISGVRRVKDSIREPSETTPCIVVKVTHDRGAGILSMLPDTGADTTIMGPDHLHTISLTYDDLHTPQQKPTYAADGSPMQPAIGSVQVQLEIKGSITHEWIDIHPGTPIPLLSYRACRELALIPKRFPHPITQVTHARIRSGQGEQTRNVDEAGDDSAEVAVAIRAVHSLVAVDSQSPTTDIQLEELQHTARADNTYVRLLECTVRVQHPGNLRWFKTGTVEAQPRPRQYVVHLTNGRTVKRNRVHLRPVPAADNSDTTLQHNRAQDPPHLRRLERLQQRRGTS</sequence>
<evidence type="ECO:0000313" key="3">
    <source>
        <dbReference type="Proteomes" id="UP001286313"/>
    </source>
</evidence>
<dbReference type="EMBL" id="JAWQEG010002299">
    <property type="protein sequence ID" value="KAK3872875.1"/>
    <property type="molecule type" value="Genomic_DNA"/>
</dbReference>
<evidence type="ECO:0008006" key="4">
    <source>
        <dbReference type="Google" id="ProtNLM"/>
    </source>
</evidence>
<evidence type="ECO:0000313" key="2">
    <source>
        <dbReference type="EMBL" id="KAK3872875.1"/>
    </source>
</evidence>
<evidence type="ECO:0000256" key="1">
    <source>
        <dbReference type="SAM" id="MobiDB-lite"/>
    </source>
</evidence>
<protein>
    <recommendedName>
        <fullName evidence="4">Peptidase A2 domain-containing protein</fullName>
    </recommendedName>
</protein>
<proteinExistence type="predicted"/>
<accession>A0AAE1KIY0</accession>
<organism evidence="2 3">
    <name type="scientific">Petrolisthes cinctipes</name>
    <name type="common">Flat porcelain crab</name>
    <dbReference type="NCBI Taxonomy" id="88211"/>
    <lineage>
        <taxon>Eukaryota</taxon>
        <taxon>Metazoa</taxon>
        <taxon>Ecdysozoa</taxon>
        <taxon>Arthropoda</taxon>
        <taxon>Crustacea</taxon>
        <taxon>Multicrustacea</taxon>
        <taxon>Malacostraca</taxon>
        <taxon>Eumalacostraca</taxon>
        <taxon>Eucarida</taxon>
        <taxon>Decapoda</taxon>
        <taxon>Pleocyemata</taxon>
        <taxon>Anomura</taxon>
        <taxon>Galatheoidea</taxon>
        <taxon>Porcellanidae</taxon>
        <taxon>Petrolisthes</taxon>
    </lineage>
</organism>
<dbReference type="Proteomes" id="UP001286313">
    <property type="component" value="Unassembled WGS sequence"/>
</dbReference>
<feature type="region of interest" description="Disordered" evidence="1">
    <location>
        <begin position="261"/>
        <end position="282"/>
    </location>
</feature>